<feature type="non-terminal residue" evidence="2">
    <location>
        <position position="431"/>
    </location>
</feature>
<evidence type="ECO:0000313" key="2">
    <source>
        <dbReference type="EMBL" id="KAJ7301029.1"/>
    </source>
</evidence>
<reference evidence="2" key="1">
    <citation type="submission" date="2023-03" db="EMBL/GenBank/DDBJ databases">
        <title>Massive genome expansion in bonnet fungi (Mycena s.s.) driven by repeated elements and novel gene families across ecological guilds.</title>
        <authorList>
            <consortium name="Lawrence Berkeley National Laboratory"/>
            <person name="Harder C.B."/>
            <person name="Miyauchi S."/>
            <person name="Viragh M."/>
            <person name="Kuo A."/>
            <person name="Thoen E."/>
            <person name="Andreopoulos B."/>
            <person name="Lu D."/>
            <person name="Skrede I."/>
            <person name="Drula E."/>
            <person name="Henrissat B."/>
            <person name="Morin E."/>
            <person name="Kohler A."/>
            <person name="Barry K."/>
            <person name="LaButti K."/>
            <person name="Morin E."/>
            <person name="Salamov A."/>
            <person name="Lipzen A."/>
            <person name="Mereny Z."/>
            <person name="Hegedus B."/>
            <person name="Baldrian P."/>
            <person name="Stursova M."/>
            <person name="Weitz H."/>
            <person name="Taylor A."/>
            <person name="Grigoriev I.V."/>
            <person name="Nagy L.G."/>
            <person name="Martin F."/>
            <person name="Kauserud H."/>
        </authorList>
    </citation>
    <scope>NUCLEOTIDE SEQUENCE</scope>
    <source>
        <strain evidence="2">CBHHK002</strain>
    </source>
</reference>
<dbReference type="Proteomes" id="UP001218218">
    <property type="component" value="Unassembled WGS sequence"/>
</dbReference>
<dbReference type="InterPro" id="IPR040521">
    <property type="entry name" value="KDZ"/>
</dbReference>
<accession>A0AAD6YXK3</accession>
<dbReference type="EMBL" id="JARIHO010000146">
    <property type="protein sequence ID" value="KAJ7301029.1"/>
    <property type="molecule type" value="Genomic_DNA"/>
</dbReference>
<feature type="region of interest" description="Disordered" evidence="1">
    <location>
        <begin position="382"/>
        <end position="414"/>
    </location>
</feature>
<comment type="caution">
    <text evidence="2">The sequence shown here is derived from an EMBL/GenBank/DDBJ whole genome shotgun (WGS) entry which is preliminary data.</text>
</comment>
<dbReference type="AlphaFoldDB" id="A0AAD6YXK3"/>
<dbReference type="PANTHER" id="PTHR33096">
    <property type="entry name" value="CXC2 DOMAIN-CONTAINING PROTEIN"/>
    <property type="match status" value="1"/>
</dbReference>
<dbReference type="Pfam" id="PF18758">
    <property type="entry name" value="KDZ"/>
    <property type="match status" value="1"/>
</dbReference>
<organism evidence="2 3">
    <name type="scientific">Mycena albidolilacea</name>
    <dbReference type="NCBI Taxonomy" id="1033008"/>
    <lineage>
        <taxon>Eukaryota</taxon>
        <taxon>Fungi</taxon>
        <taxon>Dikarya</taxon>
        <taxon>Basidiomycota</taxon>
        <taxon>Agaricomycotina</taxon>
        <taxon>Agaricomycetes</taxon>
        <taxon>Agaricomycetidae</taxon>
        <taxon>Agaricales</taxon>
        <taxon>Marasmiineae</taxon>
        <taxon>Mycenaceae</taxon>
        <taxon>Mycena</taxon>
    </lineage>
</organism>
<feature type="compositionally biased region" description="Acidic residues" evidence="1">
    <location>
        <begin position="394"/>
        <end position="414"/>
    </location>
</feature>
<keyword evidence="3" id="KW-1185">Reference proteome</keyword>
<name>A0AAD6YXK3_9AGAR</name>
<sequence>SVFHAFGHEWACQLLFHPRKRWGFGFSNGKGTERFWNAIRHLIAHLRICGYHNRLYTLDSQIEHAVKASLLRLGEWITRRYKHSLGKRAEATKALRECGKSKDVLRDQWNLQVAAQTKPLPRQQKTRGQQAVNAKYLDAVEAEDDDAAMYEREFKQAQTALTTSVANLRRKEVALGVNEHDELKALATSEYMRARMNARALKLRLRERLCTRKFEMDVVERAYRRLMNDSKLHAHTASAVKRREPTITKLANEYNKLCNEVSKLIREGKAPRGSIAPLPILAKGLWKLDVDDVIFQDVGLDDGDDASDEPPLWLCNEQVRAGIKALLELDRCEEEDARLRRENEALRVWFAEEWKLHQDNLVRLAATWDKYLPDFGAQNGALPEWAPPRHYGDGDSDDEEHDEDSDGKEEEYETLEAVARADVYRMDEHNY</sequence>
<proteinExistence type="predicted"/>
<evidence type="ECO:0000256" key="1">
    <source>
        <dbReference type="SAM" id="MobiDB-lite"/>
    </source>
</evidence>
<evidence type="ECO:0000313" key="3">
    <source>
        <dbReference type="Proteomes" id="UP001218218"/>
    </source>
</evidence>
<protein>
    <submittedName>
        <fullName evidence="2">Uncharacterized protein</fullName>
    </submittedName>
</protein>
<gene>
    <name evidence="2" type="ORF">DFH08DRAFT_979141</name>
</gene>
<dbReference type="PANTHER" id="PTHR33096:SF1">
    <property type="entry name" value="CXC1-LIKE CYSTEINE CLUSTER ASSOCIATED WITH KDZ TRANSPOSASES DOMAIN-CONTAINING PROTEIN"/>
    <property type="match status" value="1"/>
</dbReference>